<keyword evidence="3" id="KW-1185">Reference proteome</keyword>
<feature type="region of interest" description="Disordered" evidence="1">
    <location>
        <begin position="40"/>
        <end position="62"/>
    </location>
</feature>
<organism evidence="2 3">
    <name type="scientific">Linum tenue</name>
    <dbReference type="NCBI Taxonomy" id="586396"/>
    <lineage>
        <taxon>Eukaryota</taxon>
        <taxon>Viridiplantae</taxon>
        <taxon>Streptophyta</taxon>
        <taxon>Embryophyta</taxon>
        <taxon>Tracheophyta</taxon>
        <taxon>Spermatophyta</taxon>
        <taxon>Magnoliopsida</taxon>
        <taxon>eudicotyledons</taxon>
        <taxon>Gunneridae</taxon>
        <taxon>Pentapetalae</taxon>
        <taxon>rosids</taxon>
        <taxon>fabids</taxon>
        <taxon>Malpighiales</taxon>
        <taxon>Linaceae</taxon>
        <taxon>Linum</taxon>
    </lineage>
</organism>
<evidence type="ECO:0000313" key="3">
    <source>
        <dbReference type="Proteomes" id="UP001154282"/>
    </source>
</evidence>
<dbReference type="Proteomes" id="UP001154282">
    <property type="component" value="Unassembled WGS sequence"/>
</dbReference>
<accession>A0AAV0MZ45</accession>
<sequence length="62" mass="6991">MRRRRLICSRWKRSAAVMLPSTSSPYVSVSSRLSRFLASSLTRRGRERPNPSEGKANQPNSG</sequence>
<protein>
    <submittedName>
        <fullName evidence="2">Uncharacterized protein</fullName>
    </submittedName>
</protein>
<evidence type="ECO:0000256" key="1">
    <source>
        <dbReference type="SAM" id="MobiDB-lite"/>
    </source>
</evidence>
<evidence type="ECO:0000313" key="2">
    <source>
        <dbReference type="EMBL" id="CAI0451590.1"/>
    </source>
</evidence>
<dbReference type="AlphaFoldDB" id="A0AAV0MZ45"/>
<proteinExistence type="predicted"/>
<dbReference type="EMBL" id="CAMGYJ010000007">
    <property type="protein sequence ID" value="CAI0451590.1"/>
    <property type="molecule type" value="Genomic_DNA"/>
</dbReference>
<name>A0AAV0MZ45_9ROSI</name>
<reference evidence="2" key="1">
    <citation type="submission" date="2022-08" db="EMBL/GenBank/DDBJ databases">
        <authorList>
            <person name="Gutierrez-Valencia J."/>
        </authorList>
    </citation>
    <scope>NUCLEOTIDE SEQUENCE</scope>
</reference>
<comment type="caution">
    <text evidence="2">The sequence shown here is derived from an EMBL/GenBank/DDBJ whole genome shotgun (WGS) entry which is preliminary data.</text>
</comment>
<gene>
    <name evidence="2" type="ORF">LITE_LOCUS30922</name>
</gene>